<evidence type="ECO:0000313" key="2">
    <source>
        <dbReference type="Proteomes" id="UP000827986"/>
    </source>
</evidence>
<dbReference type="AlphaFoldDB" id="A0A9D3XFA6"/>
<keyword evidence="2" id="KW-1185">Reference proteome</keyword>
<gene>
    <name evidence="1" type="ORF">KIL84_022077</name>
</gene>
<comment type="caution">
    <text evidence="1">The sequence shown here is derived from an EMBL/GenBank/DDBJ whole genome shotgun (WGS) entry which is preliminary data.</text>
</comment>
<protein>
    <submittedName>
        <fullName evidence="1">Uncharacterized protein</fullName>
    </submittedName>
</protein>
<evidence type="ECO:0000313" key="1">
    <source>
        <dbReference type="EMBL" id="KAH1179494.1"/>
    </source>
</evidence>
<reference evidence="1" key="1">
    <citation type="submission" date="2021-09" db="EMBL/GenBank/DDBJ databases">
        <title>The genome of Mauremys mutica provides insights into the evolution of semi-aquatic lifestyle.</title>
        <authorList>
            <person name="Gong S."/>
            <person name="Gao Y."/>
        </authorList>
    </citation>
    <scope>NUCLEOTIDE SEQUENCE</scope>
    <source>
        <strain evidence="1">MM-2020</strain>
        <tissue evidence="1">Muscle</tissue>
    </source>
</reference>
<name>A0A9D3XFA6_9SAUR</name>
<sequence length="102" mass="9735">MAPLLSLPPPTPLGRRGGGVLSGLSYSRSLVGPLGPATLYAVSVAGAVGVGALAGLAVQAGGGGGGGSAGRGQKRPVGVVTTDSRDLCKIVAQGEETETGKP</sequence>
<dbReference type="EMBL" id="JAHDVG010000472">
    <property type="protein sequence ID" value="KAH1179494.1"/>
    <property type="molecule type" value="Genomic_DNA"/>
</dbReference>
<accession>A0A9D3XFA6</accession>
<proteinExistence type="predicted"/>
<dbReference type="Proteomes" id="UP000827986">
    <property type="component" value="Unassembled WGS sequence"/>
</dbReference>
<organism evidence="1 2">
    <name type="scientific">Mauremys mutica</name>
    <name type="common">yellowpond turtle</name>
    <dbReference type="NCBI Taxonomy" id="74926"/>
    <lineage>
        <taxon>Eukaryota</taxon>
        <taxon>Metazoa</taxon>
        <taxon>Chordata</taxon>
        <taxon>Craniata</taxon>
        <taxon>Vertebrata</taxon>
        <taxon>Euteleostomi</taxon>
        <taxon>Archelosauria</taxon>
        <taxon>Testudinata</taxon>
        <taxon>Testudines</taxon>
        <taxon>Cryptodira</taxon>
        <taxon>Durocryptodira</taxon>
        <taxon>Testudinoidea</taxon>
        <taxon>Geoemydidae</taxon>
        <taxon>Geoemydinae</taxon>
        <taxon>Mauremys</taxon>
    </lineage>
</organism>